<dbReference type="PROSITE" id="PS51192">
    <property type="entry name" value="HELICASE_ATP_BIND_1"/>
    <property type="match status" value="1"/>
</dbReference>
<dbReference type="CDD" id="cd17991">
    <property type="entry name" value="DEXHc_TRCF"/>
    <property type="match status" value="1"/>
</dbReference>
<dbReference type="HAMAP" id="MF_00969">
    <property type="entry name" value="TRCF"/>
    <property type="match status" value="1"/>
</dbReference>
<comment type="subcellular location">
    <subcellularLocation>
        <location evidence="9">Cytoplasm</location>
    </subcellularLocation>
</comment>
<keyword evidence="2 9" id="KW-0547">Nucleotide-binding</keyword>
<evidence type="ECO:0000256" key="9">
    <source>
        <dbReference type="HAMAP-Rule" id="MF_00969"/>
    </source>
</evidence>
<evidence type="ECO:0000256" key="5">
    <source>
        <dbReference type="ARBA" id="ARBA00022806"/>
    </source>
</evidence>
<feature type="domain" description="Helicase C-terminal" evidence="11">
    <location>
        <begin position="812"/>
        <end position="966"/>
    </location>
</feature>
<sequence length="1166" mass="129595">MTSPLFSQICSRISELASQKNSFSVESVPEGYDAYLLSKLIESSEKDILYVLREDVRMASTEAALKFFNPTVEVVTFPAWDCLPYDRVSPNPEIVAHRMTTLGQMREIDRGPRVFLTTINAILQRVPPIEMVVNSLLNIKIGDRVSLPDLTSYLISNGFSRIGTVMEPGEFAVRGGLIDIFPPGRENPVRLDLFGEKVDSIRTFDALSQRSTEKIVSLEFTAASEFLLNDDAVSRFRTEYRSHFGTVTQEDPLYEAVSEKRRHAGMEHWLPLFHEGMATVFDYLPDAQIYLDHLVEEALEARLDTISDYFESRRDAAPTMGADYKPLLPNTLYLDAEEWKENIGQKSLCQFTPFRSGTIANDVIDANGSLGRDFGPERNLPDTNIYEHVKKHIIEKIGENKLVILTHFSEGSRARNLTVLADHGIEPVQKADNFSQIQSGPNIPVLSVLGLEKGFETPELTIIGEQDVLGDRLVRPRKLSRRNENFIAEASQLSPGDYVVHMDHGIAQYEGLTTIDISGAPHDCVTLLYAGGDKIYLPVENIEMLSRYGGSDMSATLDKLGGSGWQARKAKLKKKVMEMADQLIKIAAARQLRKAEKLIPAEGLYAEFCAGFPFEETDDQLKAIDDTLTDMGTAKAMDRLICGDVGFGKTEVALRAAFTAAMAGKQVAIVAPTTLLSRQHYKGFVDRFKNLPVNIGQLSRMVTTKEANLTKAGLSAGTVDIVIGTHALLGNSVKFKNLGLVIVDEEQHFGVVHKERLKEMRADLHVLTLTATPIPRTLQQAMTGIRDLSIIATPPVDRLAIRTFVLPFDPVVIREALLREHYRGGQSFFVCPRLSDLKEVGEYLREHVPEVKYVTAHGQLPAKELDTVMNAFYEGAYDVLVATNIVESGLDIPSANTLITYRADMFGLAQLYQIRGRIGRSKTRAYAYLTLPPRKRLTDAAEKRLRVLQSLDTLGAGFTLASHDLDIRGAGNLLGDEQSGHIKEVGFELYQQMLEEAVAAARETELGHDVSQADDKWSPSINIGTSVLIPEHYVADLSLRMELYRRIAAQETAEEINAFAVELVDRFGPLPDEVNHLIEIMTIKHFCRTANIEKIEAGPKGAVLSFRENNFGNPGGLVAFISKQPGATKIRGDHKLVHTRDWKHPDDRLKGVLWLAQNLAKIANAA</sequence>
<evidence type="ECO:0000256" key="3">
    <source>
        <dbReference type="ARBA" id="ARBA00022763"/>
    </source>
</evidence>
<dbReference type="InterPro" id="IPR027417">
    <property type="entry name" value="P-loop_NTPase"/>
</dbReference>
<dbReference type="SUPFAM" id="SSF143517">
    <property type="entry name" value="TRCF domain-like"/>
    <property type="match status" value="1"/>
</dbReference>
<evidence type="ECO:0000313" key="12">
    <source>
        <dbReference type="EMBL" id="USG59520.1"/>
    </source>
</evidence>
<dbReference type="InterPro" id="IPR001650">
    <property type="entry name" value="Helicase_C-like"/>
</dbReference>
<dbReference type="InterPro" id="IPR005118">
    <property type="entry name" value="TRCF_C"/>
</dbReference>
<keyword evidence="3 9" id="KW-0227">DNA damage</keyword>
<keyword evidence="1 9" id="KW-0963">Cytoplasm</keyword>
<keyword evidence="5" id="KW-0347">Helicase</keyword>
<dbReference type="SMART" id="SM00982">
    <property type="entry name" value="TRCF"/>
    <property type="match status" value="1"/>
</dbReference>
<dbReference type="PROSITE" id="PS51194">
    <property type="entry name" value="HELICASE_CTER"/>
    <property type="match status" value="1"/>
</dbReference>
<proteinExistence type="inferred from homology"/>
<dbReference type="RefSeq" id="WP_251932241.1">
    <property type="nucleotide sequence ID" value="NZ_CP098747.1"/>
</dbReference>
<keyword evidence="7 9" id="KW-0238">DNA-binding</keyword>
<dbReference type="PANTHER" id="PTHR47964">
    <property type="entry name" value="ATP-DEPENDENT DNA HELICASE HOMOLOG RECG, CHLOROPLASTIC"/>
    <property type="match status" value="1"/>
</dbReference>
<dbReference type="InterPro" id="IPR014001">
    <property type="entry name" value="Helicase_ATP-bd"/>
</dbReference>
<dbReference type="SMART" id="SM00490">
    <property type="entry name" value="HELICc"/>
    <property type="match status" value="1"/>
</dbReference>
<dbReference type="Gene3D" id="3.30.2060.10">
    <property type="entry name" value="Penicillin-binding protein 1b domain"/>
    <property type="match status" value="1"/>
</dbReference>
<evidence type="ECO:0000256" key="6">
    <source>
        <dbReference type="ARBA" id="ARBA00022840"/>
    </source>
</evidence>
<feature type="domain" description="Helicase ATP-binding" evidence="10">
    <location>
        <begin position="630"/>
        <end position="791"/>
    </location>
</feature>
<keyword evidence="4 9" id="KW-0378">Hydrolase</keyword>
<dbReference type="Pfam" id="PF03461">
    <property type="entry name" value="TRCF"/>
    <property type="match status" value="1"/>
</dbReference>
<dbReference type="EMBL" id="CP098747">
    <property type="protein sequence ID" value="USG59520.1"/>
    <property type="molecule type" value="Genomic_DNA"/>
</dbReference>
<name>A0ABY4VXC2_9PROT</name>
<keyword evidence="6 9" id="KW-0067">ATP-binding</keyword>
<protein>
    <recommendedName>
        <fullName evidence="9">Transcription-repair-coupling factor</fullName>
        <shortName evidence="9">TRCF</shortName>
        <ecNumber evidence="9">3.6.4.-</ecNumber>
    </recommendedName>
</protein>
<keyword evidence="8 9" id="KW-0234">DNA repair</keyword>
<dbReference type="SUPFAM" id="SSF141259">
    <property type="entry name" value="CarD-like"/>
    <property type="match status" value="1"/>
</dbReference>
<comment type="similarity">
    <text evidence="9">In the N-terminal section; belongs to the UvrB family.</text>
</comment>
<dbReference type="Pfam" id="PF17757">
    <property type="entry name" value="UvrB_inter"/>
    <property type="match status" value="1"/>
</dbReference>
<dbReference type="SUPFAM" id="SSF52540">
    <property type="entry name" value="P-loop containing nucleoside triphosphate hydrolases"/>
    <property type="match status" value="4"/>
</dbReference>
<evidence type="ECO:0000313" key="13">
    <source>
        <dbReference type="Proteomes" id="UP001056291"/>
    </source>
</evidence>
<accession>A0ABY4VXC2</accession>
<dbReference type="InterPro" id="IPR004576">
    <property type="entry name" value="Mfd"/>
</dbReference>
<dbReference type="Gene3D" id="2.40.10.170">
    <property type="match status" value="1"/>
</dbReference>
<dbReference type="NCBIfam" id="TIGR00580">
    <property type="entry name" value="mfd"/>
    <property type="match status" value="1"/>
</dbReference>
<comment type="function">
    <text evidence="9">Couples transcription and DNA repair by recognizing RNA polymerase (RNAP) stalled at DNA lesions. Mediates ATP-dependent release of RNAP and its truncated transcript from the DNA, and recruitment of nucleotide excision repair machinery to the damaged site.</text>
</comment>
<comment type="similarity">
    <text evidence="9">In the C-terminal section; belongs to the helicase family. RecG subfamily.</text>
</comment>
<keyword evidence="13" id="KW-1185">Reference proteome</keyword>
<evidence type="ECO:0000256" key="1">
    <source>
        <dbReference type="ARBA" id="ARBA00022490"/>
    </source>
</evidence>
<dbReference type="Gene3D" id="3.40.50.300">
    <property type="entry name" value="P-loop containing nucleotide triphosphate hydrolases"/>
    <property type="match status" value="2"/>
</dbReference>
<evidence type="ECO:0000256" key="7">
    <source>
        <dbReference type="ARBA" id="ARBA00023125"/>
    </source>
</evidence>
<dbReference type="Gene3D" id="3.40.50.11180">
    <property type="match status" value="1"/>
</dbReference>
<evidence type="ECO:0000256" key="4">
    <source>
        <dbReference type="ARBA" id="ARBA00022801"/>
    </source>
</evidence>
<dbReference type="Pfam" id="PF02559">
    <property type="entry name" value="CarD_TRCF_RID"/>
    <property type="match status" value="1"/>
</dbReference>
<gene>
    <name evidence="9 12" type="primary">mfd</name>
    <name evidence="12" type="ORF">NBZ79_10000</name>
</gene>
<dbReference type="InterPro" id="IPR003711">
    <property type="entry name" value="CarD-like/TRCF_RID"/>
</dbReference>
<evidence type="ECO:0000256" key="8">
    <source>
        <dbReference type="ARBA" id="ARBA00023204"/>
    </source>
</evidence>
<evidence type="ECO:0000256" key="2">
    <source>
        <dbReference type="ARBA" id="ARBA00022741"/>
    </source>
</evidence>
<reference evidence="12" key="1">
    <citation type="submission" date="2022-06" db="EMBL/GenBank/DDBJ databases">
        <title>Sneathiella actinostolidae sp. nov., isolated from a sea anemonein the Western Pacific Ocean.</title>
        <authorList>
            <person name="Wei M.J."/>
        </authorList>
    </citation>
    <scope>NUCLEOTIDE SEQUENCE</scope>
    <source>
        <strain evidence="12">PHK-P5</strain>
    </source>
</reference>
<evidence type="ECO:0000259" key="10">
    <source>
        <dbReference type="PROSITE" id="PS51192"/>
    </source>
</evidence>
<dbReference type="Gene3D" id="3.90.1150.50">
    <property type="entry name" value="Transcription-repair-coupling factor, D7 domain"/>
    <property type="match status" value="1"/>
</dbReference>
<dbReference type="SMART" id="SM01058">
    <property type="entry name" value="CarD_TRCF"/>
    <property type="match status" value="1"/>
</dbReference>
<dbReference type="InterPro" id="IPR037235">
    <property type="entry name" value="TRCF-like_C_D7"/>
</dbReference>
<dbReference type="Pfam" id="PF00270">
    <property type="entry name" value="DEAD"/>
    <property type="match status" value="1"/>
</dbReference>
<organism evidence="12 13">
    <name type="scientific">Sneathiella marina</name>
    <dbReference type="NCBI Taxonomy" id="2950108"/>
    <lineage>
        <taxon>Bacteria</taxon>
        <taxon>Pseudomonadati</taxon>
        <taxon>Pseudomonadota</taxon>
        <taxon>Alphaproteobacteria</taxon>
        <taxon>Sneathiellales</taxon>
        <taxon>Sneathiellaceae</taxon>
        <taxon>Sneathiella</taxon>
    </lineage>
</organism>
<evidence type="ECO:0000259" key="11">
    <source>
        <dbReference type="PROSITE" id="PS51194"/>
    </source>
</evidence>
<dbReference type="SMART" id="SM00487">
    <property type="entry name" value="DEXDc"/>
    <property type="match status" value="1"/>
</dbReference>
<dbReference type="PANTHER" id="PTHR47964:SF1">
    <property type="entry name" value="ATP-DEPENDENT DNA HELICASE HOMOLOG RECG, CHLOROPLASTIC"/>
    <property type="match status" value="1"/>
</dbReference>
<dbReference type="Proteomes" id="UP001056291">
    <property type="component" value="Chromosome"/>
</dbReference>
<dbReference type="InterPro" id="IPR047112">
    <property type="entry name" value="RecG/Mfd"/>
</dbReference>
<dbReference type="InterPro" id="IPR041471">
    <property type="entry name" value="UvrB_inter"/>
</dbReference>
<dbReference type="EC" id="3.6.4.-" evidence="9"/>
<dbReference type="InterPro" id="IPR011545">
    <property type="entry name" value="DEAD/DEAH_box_helicase_dom"/>
</dbReference>
<dbReference type="Pfam" id="PF00271">
    <property type="entry name" value="Helicase_C"/>
    <property type="match status" value="1"/>
</dbReference>
<dbReference type="InterPro" id="IPR036101">
    <property type="entry name" value="CarD-like/TRCF_RID_sf"/>
</dbReference>